<protein>
    <submittedName>
        <fullName evidence="2">8052_t:CDS:1</fullName>
    </submittedName>
</protein>
<feature type="domain" description="Peptidase M16 N-terminal" evidence="1">
    <location>
        <begin position="52"/>
        <end position="136"/>
    </location>
</feature>
<evidence type="ECO:0000259" key="1">
    <source>
        <dbReference type="Pfam" id="PF00675"/>
    </source>
</evidence>
<accession>A0A9N9AKB3</accession>
<dbReference type="FunFam" id="3.30.830.10:FF:000015">
    <property type="entry name" value="Putative zinc metalloprotease"/>
    <property type="match status" value="1"/>
</dbReference>
<gene>
    <name evidence="2" type="ORF">ALEPTO_LOCUS5177</name>
</gene>
<dbReference type="PANTHER" id="PTHR43016:SF16">
    <property type="entry name" value="METALLOPROTEASE, PUTATIVE (AFU_ORTHOLOGUE AFUA_4G07610)-RELATED"/>
    <property type="match status" value="1"/>
</dbReference>
<dbReference type="Proteomes" id="UP000789508">
    <property type="component" value="Unassembled WGS sequence"/>
</dbReference>
<dbReference type="Pfam" id="PF00675">
    <property type="entry name" value="Peptidase_M16"/>
    <property type="match status" value="1"/>
</dbReference>
<proteinExistence type="predicted"/>
<dbReference type="EMBL" id="CAJVPS010001386">
    <property type="protein sequence ID" value="CAG8536091.1"/>
    <property type="molecule type" value="Genomic_DNA"/>
</dbReference>
<dbReference type="PANTHER" id="PTHR43016">
    <property type="entry name" value="PRESEQUENCE PROTEASE"/>
    <property type="match status" value="1"/>
</dbReference>
<reference evidence="2" key="1">
    <citation type="submission" date="2021-06" db="EMBL/GenBank/DDBJ databases">
        <authorList>
            <person name="Kallberg Y."/>
            <person name="Tangrot J."/>
            <person name="Rosling A."/>
        </authorList>
    </citation>
    <scope>NUCLEOTIDE SEQUENCE</scope>
    <source>
        <strain evidence="2">FL130A</strain>
    </source>
</reference>
<keyword evidence="3" id="KW-1185">Reference proteome</keyword>
<dbReference type="OrthoDB" id="4953at2759"/>
<organism evidence="2 3">
    <name type="scientific">Ambispora leptoticha</name>
    <dbReference type="NCBI Taxonomy" id="144679"/>
    <lineage>
        <taxon>Eukaryota</taxon>
        <taxon>Fungi</taxon>
        <taxon>Fungi incertae sedis</taxon>
        <taxon>Mucoromycota</taxon>
        <taxon>Glomeromycotina</taxon>
        <taxon>Glomeromycetes</taxon>
        <taxon>Archaeosporales</taxon>
        <taxon>Ambisporaceae</taxon>
        <taxon>Ambispora</taxon>
    </lineage>
</organism>
<comment type="caution">
    <text evidence="2">The sequence shown here is derived from an EMBL/GenBank/DDBJ whole genome shotgun (WGS) entry which is preliminary data.</text>
</comment>
<dbReference type="Gene3D" id="3.30.830.10">
    <property type="entry name" value="Metalloenzyme, LuxS/M16 peptidase-like"/>
    <property type="match status" value="1"/>
</dbReference>
<name>A0A9N9AKB3_9GLOM</name>
<dbReference type="SUPFAM" id="SSF63411">
    <property type="entry name" value="LuxS/MPP-like metallohydrolase"/>
    <property type="match status" value="1"/>
</dbReference>
<dbReference type="AlphaFoldDB" id="A0A9N9AKB3"/>
<dbReference type="InterPro" id="IPR011249">
    <property type="entry name" value="Metalloenz_LuxS/M16"/>
</dbReference>
<sequence length="156" mass="17398">MSFSTNFELVRLIKTCYGIDVTKYRSKRTGLSVVHIDVEGPLVNGYFVLATEAHDDDGCPHTLEHLVFLGSELYPYKGVLDMLASRALSQGTNAWTDTDNTCYTITTVGNEGFLNLLPIYVDHILYPTLTDSGYVTEVHHINGKGEDAGVLYYSFY</sequence>
<dbReference type="InterPro" id="IPR011765">
    <property type="entry name" value="Pept_M16_N"/>
</dbReference>
<dbReference type="GO" id="GO:0046872">
    <property type="term" value="F:metal ion binding"/>
    <property type="evidence" value="ECO:0007669"/>
    <property type="project" value="InterPro"/>
</dbReference>
<evidence type="ECO:0000313" key="2">
    <source>
        <dbReference type="EMBL" id="CAG8536091.1"/>
    </source>
</evidence>
<evidence type="ECO:0000313" key="3">
    <source>
        <dbReference type="Proteomes" id="UP000789508"/>
    </source>
</evidence>